<dbReference type="Proteomes" id="UP000677228">
    <property type="component" value="Unassembled WGS sequence"/>
</dbReference>
<sequence length="165" mass="18907">MDEEVVPVYLLDRNKSNSVTIIDDMAEFLEFMNQQDRDLDSSLNMSLGVSDPILTSSSSHPTTTSFEPHYVYTLRHRLDDTSSQYVQPYDPAWFPQYVEEMDASTPYEHTYICFTPPTQHFDNLEEDLDITNFGLPFISYFVGLKTSGLCQSPLKCNFTCIACLN</sequence>
<evidence type="ECO:0000313" key="4">
    <source>
        <dbReference type="EMBL" id="CAF4385343.1"/>
    </source>
</evidence>
<dbReference type="EMBL" id="CAJNOQ010024324">
    <property type="protein sequence ID" value="CAF1526275.1"/>
    <property type="molecule type" value="Genomic_DNA"/>
</dbReference>
<dbReference type="Proteomes" id="UP000681722">
    <property type="component" value="Unassembled WGS sequence"/>
</dbReference>
<dbReference type="AlphaFoldDB" id="A0A815V5V2"/>
<dbReference type="Proteomes" id="UP000663829">
    <property type="component" value="Unassembled WGS sequence"/>
</dbReference>
<dbReference type="EMBL" id="CAJOBA010000188">
    <property type="protein sequence ID" value="CAF3512103.1"/>
    <property type="molecule type" value="Genomic_DNA"/>
</dbReference>
<keyword evidence="5" id="KW-1185">Reference proteome</keyword>
<gene>
    <name evidence="2" type="ORF">GPM918_LOCUS37797</name>
    <name evidence="1" type="ORF">OVA965_LOCUS1108</name>
    <name evidence="4" type="ORF">SRO942_LOCUS38580</name>
    <name evidence="3" type="ORF">TMI583_LOCUS1109</name>
</gene>
<evidence type="ECO:0000313" key="5">
    <source>
        <dbReference type="Proteomes" id="UP000663829"/>
    </source>
</evidence>
<protein>
    <submittedName>
        <fullName evidence="2">Uncharacterized protein</fullName>
    </submittedName>
</protein>
<evidence type="ECO:0000313" key="2">
    <source>
        <dbReference type="EMBL" id="CAF1526275.1"/>
    </source>
</evidence>
<dbReference type="EMBL" id="CAJOBC010089892">
    <property type="protein sequence ID" value="CAF4385343.1"/>
    <property type="molecule type" value="Genomic_DNA"/>
</dbReference>
<reference evidence="2" key="1">
    <citation type="submission" date="2021-02" db="EMBL/GenBank/DDBJ databases">
        <authorList>
            <person name="Nowell W R."/>
        </authorList>
    </citation>
    <scope>NUCLEOTIDE SEQUENCE</scope>
</reference>
<comment type="caution">
    <text evidence="2">The sequence shown here is derived from an EMBL/GenBank/DDBJ whole genome shotgun (WGS) entry which is preliminary data.</text>
</comment>
<accession>A0A815V5V2</accession>
<dbReference type="Proteomes" id="UP000682733">
    <property type="component" value="Unassembled WGS sequence"/>
</dbReference>
<organism evidence="2 5">
    <name type="scientific">Didymodactylos carnosus</name>
    <dbReference type="NCBI Taxonomy" id="1234261"/>
    <lineage>
        <taxon>Eukaryota</taxon>
        <taxon>Metazoa</taxon>
        <taxon>Spiralia</taxon>
        <taxon>Gnathifera</taxon>
        <taxon>Rotifera</taxon>
        <taxon>Eurotatoria</taxon>
        <taxon>Bdelloidea</taxon>
        <taxon>Philodinida</taxon>
        <taxon>Philodinidae</taxon>
        <taxon>Didymodactylos</taxon>
    </lineage>
</organism>
<dbReference type="EMBL" id="CAJNOK010000188">
    <property type="protein sequence ID" value="CAF0735448.1"/>
    <property type="molecule type" value="Genomic_DNA"/>
</dbReference>
<evidence type="ECO:0000313" key="3">
    <source>
        <dbReference type="EMBL" id="CAF3512103.1"/>
    </source>
</evidence>
<name>A0A815V5V2_9BILA</name>
<evidence type="ECO:0000313" key="1">
    <source>
        <dbReference type="EMBL" id="CAF0735448.1"/>
    </source>
</evidence>
<proteinExistence type="predicted"/>